<dbReference type="PROSITE" id="PS51339">
    <property type="entry name" value="PPASE_MYOTUBULARIN"/>
    <property type="match status" value="1"/>
</dbReference>
<gene>
    <name evidence="5" type="primary">LOC103584269</name>
</gene>
<dbReference type="InterPro" id="IPR010569">
    <property type="entry name" value="Myotubularin-like_Pase_dom"/>
</dbReference>
<dbReference type="SUPFAM" id="SSF52799">
    <property type="entry name" value="(Phosphotyrosine protein) phosphatases II"/>
    <property type="match status" value="1"/>
</dbReference>
<protein>
    <submittedName>
        <fullName evidence="5">Myotubularin-related protein 5-like isoform X2</fullName>
    </submittedName>
</protein>
<feature type="domain" description="Myotubularin phosphatase" evidence="3">
    <location>
        <begin position="114"/>
        <end position="311"/>
    </location>
</feature>
<feature type="region of interest" description="Disordered" evidence="2">
    <location>
        <begin position="78"/>
        <end position="101"/>
    </location>
</feature>
<dbReference type="InterPro" id="IPR029021">
    <property type="entry name" value="Prot-tyrosine_phosphatase-like"/>
</dbReference>
<dbReference type="Proteomes" id="UP000694923">
    <property type="component" value="Unplaced"/>
</dbReference>
<dbReference type="GeneID" id="103584269"/>
<dbReference type="Pfam" id="PF06602">
    <property type="entry name" value="Myotub-related"/>
    <property type="match status" value="1"/>
</dbReference>
<evidence type="ECO:0000313" key="5">
    <source>
        <dbReference type="RefSeq" id="XP_008563558.1"/>
    </source>
</evidence>
<evidence type="ECO:0000256" key="1">
    <source>
        <dbReference type="ARBA" id="ARBA00007471"/>
    </source>
</evidence>
<dbReference type="PANTHER" id="PTHR10807">
    <property type="entry name" value="MYOTUBULARIN-RELATED"/>
    <property type="match status" value="1"/>
</dbReference>
<proteinExistence type="inferred from homology"/>
<evidence type="ECO:0000259" key="3">
    <source>
        <dbReference type="PROSITE" id="PS51339"/>
    </source>
</evidence>
<reference evidence="5" key="1">
    <citation type="submission" date="2025-08" db="UniProtKB">
        <authorList>
            <consortium name="RefSeq"/>
        </authorList>
    </citation>
    <scope>IDENTIFICATION</scope>
</reference>
<sequence length="311" mass="33902">MAFDEEVGSDSAELFRKQLHKLRYPPDVRGTFAFTLGSAHISGQQPRATKDKGSSLRTLSRNLVKNAKKTIGRQYITRKKYNPPSWEHRGQPPTEDQEDEISALKPSDRMTMSSLVERACCRDYQRLGLGTLSSSLSRAKSEPFRISPVNRMYAICRSYPGLLIVPQSVQDNALQRVSRCYRQNRFPVVCWRSGRSKAVLLRSGGLHSKGMVSLFKAQNAPSPGQSQADSSSLEQEKYLQAVVSSMPRYADASGRNTLSGFSSAHMGGHGEGAAGWEEEQGGLPRVAVVPFAAGGPARGRSGPGRGCLGVG</sequence>
<dbReference type="RefSeq" id="XP_008563558.1">
    <property type="nucleotide sequence ID" value="XM_008565336.1"/>
</dbReference>
<comment type="similarity">
    <text evidence="1">Belongs to the protein-tyrosine phosphatase family. Non-receptor class myotubularin subfamily.</text>
</comment>
<evidence type="ECO:0000256" key="2">
    <source>
        <dbReference type="SAM" id="MobiDB-lite"/>
    </source>
</evidence>
<dbReference type="InterPro" id="IPR030564">
    <property type="entry name" value="Myotubularin"/>
</dbReference>
<accession>A0ABM0Q5B7</accession>
<keyword evidence="4" id="KW-1185">Reference proteome</keyword>
<evidence type="ECO:0000313" key="4">
    <source>
        <dbReference type="Proteomes" id="UP000694923"/>
    </source>
</evidence>
<organism evidence="4 5">
    <name type="scientific">Galeopterus variegatus</name>
    <name type="common">Malayan flying lemur</name>
    <name type="synonym">Cynocephalus variegatus</name>
    <dbReference type="NCBI Taxonomy" id="482537"/>
    <lineage>
        <taxon>Eukaryota</taxon>
        <taxon>Metazoa</taxon>
        <taxon>Chordata</taxon>
        <taxon>Craniata</taxon>
        <taxon>Vertebrata</taxon>
        <taxon>Euteleostomi</taxon>
        <taxon>Mammalia</taxon>
        <taxon>Eutheria</taxon>
        <taxon>Euarchontoglires</taxon>
        <taxon>Dermoptera</taxon>
        <taxon>Cynocephalidae</taxon>
        <taxon>Galeopterus</taxon>
    </lineage>
</organism>
<dbReference type="PANTHER" id="PTHR10807:SF43">
    <property type="entry name" value="MYOTUBULARIN-RELATED PROTEIN 5"/>
    <property type="match status" value="1"/>
</dbReference>
<name>A0ABM0Q5B7_GALVR</name>